<keyword evidence="3" id="KW-0998">Cell outer membrane</keyword>
<gene>
    <name evidence="5" type="ORF">FUAX_44130</name>
</gene>
<keyword evidence="6" id="KW-1185">Reference proteome</keyword>
<dbReference type="NCBIfam" id="TIGR04056">
    <property type="entry name" value="OMP_RagA_SusC"/>
    <property type="match status" value="1"/>
</dbReference>
<accession>A0AAU9DFR6</accession>
<dbReference type="SUPFAM" id="SSF49464">
    <property type="entry name" value="Carboxypeptidase regulatory domain-like"/>
    <property type="match status" value="1"/>
</dbReference>
<comment type="subcellular location">
    <subcellularLocation>
        <location evidence="1">Cell outer membrane</location>
    </subcellularLocation>
</comment>
<evidence type="ECO:0000313" key="5">
    <source>
        <dbReference type="EMBL" id="BDD11981.1"/>
    </source>
</evidence>
<dbReference type="InterPro" id="IPR023996">
    <property type="entry name" value="TonB-dep_OMP_SusC/RagA"/>
</dbReference>
<dbReference type="SUPFAM" id="SSF56935">
    <property type="entry name" value="Porins"/>
    <property type="match status" value="1"/>
</dbReference>
<dbReference type="FunFam" id="2.60.40.1120:FF:000003">
    <property type="entry name" value="Outer membrane protein Omp121"/>
    <property type="match status" value="1"/>
</dbReference>
<keyword evidence="2" id="KW-0472">Membrane</keyword>
<sequence length="1125" mass="126463">MNDFYKTPFVLRRKAGFLLFLFLMITIVSSSAVAEKRIKVSLNFSSQPLEEVVREIGRQANKKVLYNNWHLSRYSTVTIEGTFYFDEALKKVFEASDLEYKVIKNHIVVKKKKAKKAPLEVKTVEVQQQTQKVTGNVTDKEDGGGLPGVSVAVKGTTRGMVTDVNGKFSLEVEPEDILVFSFVGYKNQEIKVGNQTNINVSLEPDLEQLEEVVVIGYGTQKKKHITGAVATLKGKQLVKAPATNMATALTGKLPGVITRQTSGVPGAEGIRLRIRGVTSYKNHDKGEQNPLVIVDGIERPFSRLDPNEIADISVLKDAAATAIYGRRGANGVLLITTKRGQEGKPSFEYSGRFSIQKRTREVEAMSAPEFVRYYNEAKINDGEDPAFSDEVVEAYQRGELPGYNWLDALLDETAPQQQHNFSASGGSKKVKYFVSYGYLDQEGLYSTVGYNQNNLRTNIDTKFSDRLSFSLDLAGRIEERSNTSYDRGIYETAIYAQPILNPLPNVPGVPDALGYNGFSGSPIGQAERSGTKDRNKTYFQSNISFKYDIPGVKGLSAKALFSYDILNERETNFNKPYTWYEYNETTDKFTETKAFENNDILSKEYRKQWVEKTLQLNLSYNRTFGDHNVSGLVLLERLENDFNEISGERKGYISTSIPYFFAGDEGNDKNNSKATESASLGWVGRLSYNYKDKYMIQFNSRIDKSFKFDEEYRTGFFPSVSAGWRISSEPFMKALPFVSNLKVRGSWGQVGNDNVPSFKYLATYSFRDGTVMDGIWKPGIKNDGIPNPTITWETVTSQNIGIDAGFFENKYEFELDYYWRTTTDILDKPDAVVPATYGGDIAEQPLGEFDSWGIDALVRHRNQIGKLKYSVSANVSWYDNKVVKKAESENVNPALSAIGRRVGQRKGYISEGLFQTQEEIDNHAKQPWGEVFPGDIKYKDINGRDEEGNLTGKPDGKINGDDKTIIGTSGFTNFVYGFSLSAEYEGFDFQANFQGATNYTSHIRMGTFTRDGNALKVRGDSWRPGNEDARYPRMVIGSASNNTQDSDFWMQEIWYLRLRNIELGYNFDKFAFVKKAGLKKVRVFASGTNLWTLTNVDWLDPESAGSGIQYYPQMINMSAGIQVGF</sequence>
<keyword evidence="5" id="KW-0614">Plasmid</keyword>
<evidence type="ECO:0000256" key="1">
    <source>
        <dbReference type="ARBA" id="ARBA00004442"/>
    </source>
</evidence>
<reference evidence="5 6" key="1">
    <citation type="submission" date="2021-12" db="EMBL/GenBank/DDBJ databases">
        <title>Genome sequencing of bacteria with rrn-lacking chromosome and rrn-plasmid.</title>
        <authorList>
            <person name="Anda M."/>
            <person name="Iwasaki W."/>
        </authorList>
    </citation>
    <scope>NUCLEOTIDE SEQUENCE [LARGE SCALE GENOMIC DNA]</scope>
    <source>
        <strain evidence="5 6">DSM 100852</strain>
        <plasmid evidence="5 6">pFA2</plasmid>
    </source>
</reference>
<dbReference type="InterPro" id="IPR012910">
    <property type="entry name" value="Plug_dom"/>
</dbReference>
<dbReference type="Pfam" id="PF13715">
    <property type="entry name" value="CarbopepD_reg_2"/>
    <property type="match status" value="1"/>
</dbReference>
<dbReference type="InterPro" id="IPR037066">
    <property type="entry name" value="Plug_dom_sf"/>
</dbReference>
<dbReference type="GO" id="GO:0009279">
    <property type="term" value="C:cell outer membrane"/>
    <property type="evidence" value="ECO:0007669"/>
    <property type="project" value="UniProtKB-SubCell"/>
</dbReference>
<dbReference type="KEGG" id="fax:FUAX_44130"/>
<dbReference type="InterPro" id="IPR023997">
    <property type="entry name" value="TonB-dep_OMP_SusC/RagA_CS"/>
</dbReference>
<dbReference type="Gene3D" id="2.60.40.1120">
    <property type="entry name" value="Carboxypeptidase-like, regulatory domain"/>
    <property type="match status" value="1"/>
</dbReference>
<dbReference type="EMBL" id="AP025316">
    <property type="protein sequence ID" value="BDD11981.1"/>
    <property type="molecule type" value="Genomic_DNA"/>
</dbReference>
<dbReference type="FunFam" id="2.170.130.10:FF:000003">
    <property type="entry name" value="SusC/RagA family TonB-linked outer membrane protein"/>
    <property type="match status" value="1"/>
</dbReference>
<evidence type="ECO:0000256" key="3">
    <source>
        <dbReference type="ARBA" id="ARBA00023237"/>
    </source>
</evidence>
<evidence type="ECO:0000256" key="2">
    <source>
        <dbReference type="ARBA" id="ARBA00023136"/>
    </source>
</evidence>
<dbReference type="Gene3D" id="2.170.130.10">
    <property type="entry name" value="TonB-dependent receptor, plug domain"/>
    <property type="match status" value="1"/>
</dbReference>
<protein>
    <submittedName>
        <fullName evidence="5">SusC/RagA family TonB-linked outer membrane protein</fullName>
    </submittedName>
</protein>
<dbReference type="Gene3D" id="3.55.50.30">
    <property type="match status" value="1"/>
</dbReference>
<evidence type="ECO:0000313" key="6">
    <source>
        <dbReference type="Proteomes" id="UP001348817"/>
    </source>
</evidence>
<geneLocation type="plasmid" evidence="5 6">
    <name>pFA2</name>
</geneLocation>
<organism evidence="5 6">
    <name type="scientific">Fulvitalea axinellae</name>
    <dbReference type="NCBI Taxonomy" id="1182444"/>
    <lineage>
        <taxon>Bacteria</taxon>
        <taxon>Pseudomonadati</taxon>
        <taxon>Bacteroidota</taxon>
        <taxon>Cytophagia</taxon>
        <taxon>Cytophagales</taxon>
        <taxon>Persicobacteraceae</taxon>
        <taxon>Fulvitalea</taxon>
    </lineage>
</organism>
<evidence type="ECO:0000259" key="4">
    <source>
        <dbReference type="Pfam" id="PF07715"/>
    </source>
</evidence>
<dbReference type="NCBIfam" id="TIGR04057">
    <property type="entry name" value="SusC_RagA_signa"/>
    <property type="match status" value="1"/>
</dbReference>
<dbReference type="Pfam" id="PF07715">
    <property type="entry name" value="Plug"/>
    <property type="match status" value="1"/>
</dbReference>
<feature type="domain" description="TonB-dependent receptor plug" evidence="4">
    <location>
        <begin position="222"/>
        <end position="332"/>
    </location>
</feature>
<name>A0AAU9DFR6_9BACT</name>
<dbReference type="InterPro" id="IPR036942">
    <property type="entry name" value="Beta-barrel_TonB_sf"/>
</dbReference>
<dbReference type="Proteomes" id="UP001348817">
    <property type="component" value="Plasmid pFA2"/>
</dbReference>
<dbReference type="InterPro" id="IPR008969">
    <property type="entry name" value="CarboxyPept-like_regulatory"/>
</dbReference>
<dbReference type="AlphaFoldDB" id="A0AAU9DFR6"/>
<dbReference type="Gene3D" id="2.40.170.20">
    <property type="entry name" value="TonB-dependent receptor, beta-barrel domain"/>
    <property type="match status" value="1"/>
</dbReference>
<proteinExistence type="predicted"/>